<dbReference type="GeneID" id="41975724"/>
<reference evidence="1 2" key="1">
    <citation type="submission" date="2019-06" db="EMBL/GenBank/DDBJ databases">
        <title>Draft genome sequence of the filamentous fungus Phialemoniopsis curvata isolated from diesel fuel.</title>
        <authorList>
            <person name="Varaljay V.A."/>
            <person name="Lyon W.J."/>
            <person name="Crouch A.L."/>
            <person name="Drake C.E."/>
            <person name="Hollomon J.M."/>
            <person name="Nadeau L.J."/>
            <person name="Nunn H.S."/>
            <person name="Stevenson B.S."/>
            <person name="Bojanowski C.L."/>
            <person name="Crookes-Goodson W.J."/>
        </authorList>
    </citation>
    <scope>NUCLEOTIDE SEQUENCE [LARGE SCALE GENOMIC DNA]</scope>
    <source>
        <strain evidence="1 2">D216</strain>
    </source>
</reference>
<protein>
    <submittedName>
        <fullName evidence="1">Uncharacterized protein</fullName>
    </submittedName>
</protein>
<keyword evidence="2" id="KW-1185">Reference proteome</keyword>
<accession>A0A507B169</accession>
<evidence type="ECO:0000313" key="1">
    <source>
        <dbReference type="EMBL" id="TPX10708.1"/>
    </source>
</evidence>
<dbReference type="Proteomes" id="UP000319257">
    <property type="component" value="Unassembled WGS sequence"/>
</dbReference>
<dbReference type="OrthoDB" id="5945798at2759"/>
<gene>
    <name evidence="1" type="ORF">E0L32_008277</name>
</gene>
<dbReference type="AlphaFoldDB" id="A0A507B169"/>
<name>A0A507B169_9PEZI</name>
<dbReference type="STRING" id="1093900.A0A507B169"/>
<sequence>MTIPDVDDREVFLSFTQLPEVGQSPTPDQQQQPWYLVAQVKDDMTINKPTLVLTDRDGSPFALVFEGLERDGLDLKRLGLKKGATAVVPRARRTPPKEAGKRGFVAVEKGRAAEVRAVPGPLEEALELARRMRAMDAAREAGQAEDPCAGGCGKGGEGGGLVKCTGCGRVRYCGKVSESSTSGEG</sequence>
<dbReference type="EMBL" id="SKBQ01000054">
    <property type="protein sequence ID" value="TPX10708.1"/>
    <property type="molecule type" value="Genomic_DNA"/>
</dbReference>
<organism evidence="1 2">
    <name type="scientific">Thyridium curvatum</name>
    <dbReference type="NCBI Taxonomy" id="1093900"/>
    <lineage>
        <taxon>Eukaryota</taxon>
        <taxon>Fungi</taxon>
        <taxon>Dikarya</taxon>
        <taxon>Ascomycota</taxon>
        <taxon>Pezizomycotina</taxon>
        <taxon>Sordariomycetes</taxon>
        <taxon>Sordariomycetidae</taxon>
        <taxon>Thyridiales</taxon>
        <taxon>Thyridiaceae</taxon>
        <taxon>Thyridium</taxon>
    </lineage>
</organism>
<comment type="caution">
    <text evidence="1">The sequence shown here is derived from an EMBL/GenBank/DDBJ whole genome shotgun (WGS) entry which is preliminary data.</text>
</comment>
<dbReference type="InParanoid" id="A0A507B169"/>
<dbReference type="RefSeq" id="XP_030992419.1">
    <property type="nucleotide sequence ID" value="XM_031143113.1"/>
</dbReference>
<proteinExistence type="predicted"/>
<evidence type="ECO:0000313" key="2">
    <source>
        <dbReference type="Proteomes" id="UP000319257"/>
    </source>
</evidence>